<dbReference type="OrthoDB" id="7836948at2"/>
<accession>S9QZV3</accession>
<dbReference type="Gene3D" id="3.30.70.100">
    <property type="match status" value="1"/>
</dbReference>
<evidence type="ECO:0000313" key="1">
    <source>
        <dbReference type="EMBL" id="EPX85102.1"/>
    </source>
</evidence>
<keyword evidence="2" id="KW-1185">Reference proteome</keyword>
<gene>
    <name evidence="1" type="ORF">Salmuc_01058</name>
</gene>
<dbReference type="eggNOG" id="ENOG5033IHR">
    <property type="taxonomic scope" value="Bacteria"/>
</dbReference>
<name>S9QZV3_9RHOB</name>
<sequence>MSALEHCPLVIFIAYTVPPDAEPRGYSQWLRDVDMPFFNAIPGTGHYANWRIGEMLEGGAPAWDYFDFQGLDSEEDLERVWFNPDLDGFRRNWLKLWGYGRGEAPPVLRHAYLMRRVGTVSPGRDTRLTLSAGTGALPEGAGDVRWQVEGVLHKHFGGASDKAWLTPTSEGNPLGLDWMSAGYGDAAPAAEATLACRAELIAAPDRLP</sequence>
<organism evidence="1 2">
    <name type="scientific">Salipiger mucosus DSM 16094</name>
    <dbReference type="NCBI Taxonomy" id="1123237"/>
    <lineage>
        <taxon>Bacteria</taxon>
        <taxon>Pseudomonadati</taxon>
        <taxon>Pseudomonadota</taxon>
        <taxon>Alphaproteobacteria</taxon>
        <taxon>Rhodobacterales</taxon>
        <taxon>Roseobacteraceae</taxon>
        <taxon>Salipiger</taxon>
    </lineage>
</organism>
<dbReference type="HOGENOM" id="CLU_1320148_0_0_5"/>
<dbReference type="RefSeq" id="WP_020040849.1">
    <property type="nucleotide sequence ID" value="NZ_KE557273.1"/>
</dbReference>
<dbReference type="EMBL" id="APVH01000010">
    <property type="protein sequence ID" value="EPX85102.1"/>
    <property type="molecule type" value="Genomic_DNA"/>
</dbReference>
<dbReference type="STRING" id="1123237.Salmuc_01058"/>
<proteinExistence type="predicted"/>
<protein>
    <submittedName>
        <fullName evidence="1">Uncharacterized protein</fullName>
    </submittedName>
</protein>
<evidence type="ECO:0000313" key="2">
    <source>
        <dbReference type="Proteomes" id="UP000015347"/>
    </source>
</evidence>
<dbReference type="AlphaFoldDB" id="S9QZV3"/>
<dbReference type="Proteomes" id="UP000015347">
    <property type="component" value="Unassembled WGS sequence"/>
</dbReference>
<reference evidence="2" key="1">
    <citation type="journal article" date="2014" name="Stand. Genomic Sci.">
        <title>Genome sequence of the exopolysaccharide-producing Salipiger mucosus type strain (DSM 16094(T)), a moderately halophilic member of the Roseobacter clade.</title>
        <authorList>
            <person name="Riedel T."/>
            <person name="Spring S."/>
            <person name="Fiebig A."/>
            <person name="Petersen J."/>
            <person name="Kyrpides N.C."/>
            <person name="Goker M."/>
            <person name="Klenk H.P."/>
        </authorList>
    </citation>
    <scope>NUCLEOTIDE SEQUENCE [LARGE SCALE GENOMIC DNA]</scope>
    <source>
        <strain evidence="2">DSM 16094</strain>
    </source>
</reference>
<comment type="caution">
    <text evidence="1">The sequence shown here is derived from an EMBL/GenBank/DDBJ whole genome shotgun (WGS) entry which is preliminary data.</text>
</comment>